<dbReference type="InterPro" id="IPR002692">
    <property type="entry name" value="S45"/>
</dbReference>
<dbReference type="Gene3D" id="1.10.1400.10">
    <property type="match status" value="1"/>
</dbReference>
<keyword evidence="3" id="KW-0865">Zymogen</keyword>
<evidence type="ECO:0000256" key="4">
    <source>
        <dbReference type="SAM" id="MobiDB-lite"/>
    </source>
</evidence>
<dbReference type="GO" id="GO:0017000">
    <property type="term" value="P:antibiotic biosynthetic process"/>
    <property type="evidence" value="ECO:0007669"/>
    <property type="project" value="InterPro"/>
</dbReference>
<feature type="compositionally biased region" description="Basic residues" evidence="4">
    <location>
        <begin position="148"/>
        <end position="160"/>
    </location>
</feature>
<accession>A0A558A444</accession>
<dbReference type="GO" id="GO:0016811">
    <property type="term" value="F:hydrolase activity, acting on carbon-nitrogen (but not peptide) bonds, in linear amides"/>
    <property type="evidence" value="ECO:0007669"/>
    <property type="project" value="InterPro"/>
</dbReference>
<comment type="similarity">
    <text evidence="1">Belongs to the peptidase S45 family.</text>
</comment>
<comment type="caution">
    <text evidence="5">The sequence shown here is derived from an EMBL/GenBank/DDBJ whole genome shotgun (WGS) entry which is preliminary data.</text>
</comment>
<dbReference type="InterPro" id="IPR043146">
    <property type="entry name" value="Penicillin_amidase_N_B-knob"/>
</dbReference>
<dbReference type="EMBL" id="VJZA01000052">
    <property type="protein sequence ID" value="TVT19032.1"/>
    <property type="molecule type" value="Genomic_DNA"/>
</dbReference>
<organism evidence="5 6">
    <name type="scientific">Amycolatopsis acidiphila</name>
    <dbReference type="NCBI Taxonomy" id="715473"/>
    <lineage>
        <taxon>Bacteria</taxon>
        <taxon>Bacillati</taxon>
        <taxon>Actinomycetota</taxon>
        <taxon>Actinomycetes</taxon>
        <taxon>Pseudonocardiales</taxon>
        <taxon>Pseudonocardiaceae</taxon>
        <taxon>Amycolatopsis</taxon>
    </lineage>
</organism>
<evidence type="ECO:0000256" key="1">
    <source>
        <dbReference type="ARBA" id="ARBA00006586"/>
    </source>
</evidence>
<dbReference type="SUPFAM" id="SSF56235">
    <property type="entry name" value="N-terminal nucleophile aminohydrolases (Ntn hydrolases)"/>
    <property type="match status" value="1"/>
</dbReference>
<sequence>MVVLLPGLRRRHLPPVPHRRDLELLQQPGVRQGRRAGPRDHRPAGAQAALSRGVRTARPGPAGHRAVPGLPGLRRELPSVHQPRPGPGPASGAPRRGDVPGPDRRGGRNRGTVRRSAPPLHTAAARRRAEAAGARAPPDRPGPADRGGHRRALRAHRLRLRASLPAGDRPVPHRGPRAAQGLRHPQGRLPLRRDRAGGRVITRDGYGIPAVVADSEEQAWFELGRACAEDRLWQLEYDRRRARGRLAEVVGAGALPADRLARRLRLTDAADNDVAAMDARTLATFEQYAAGINSYVAEHGTPAEFERGGIGWEPWTPQDSVLAFKIRHVLMGVWQYKIARAVLRARAGAEAAAKLDPRPLPGMRVTVPPLDRIPDSDPRAELLERARADVEAAAGHLGFLAESEGGSNAWVLGASRTATGKPLLANDSHRALDAPNTYWQARLTCPAFTVSGATFPGIPGFPHFGHNGRVGWAITNAAGDAQDLFVEQFRGERVRTADGWRPASVRDERIRVRGGEDHVERCWLTPNGPVVHGDPRDGAALSMRWTATDGPCEQFGVLRRMLLADSVHALLDAQDGWVDPLNNLVAADVDGHIGYLLRGRLPARGSLAATQVPVPGWQREHHWRGLVPFAEMPRTEDPPEDIIVTANNTVTADERPFVSHARNDCYRVERIHELAAASGPATLADMRTWQGDTRSVAARRWAELLAGRGPFSGEAEKARAVLVAGEGDLGPSSETGLVHACFRREVAQRVLDRELGEGTRSWLMTCGLPGMPVVLRRWFATLTWPRDGVWPAQELDDDLLVDALAAGWQRATEAGLVPWGEVHATAARHPLHPVVGTEFDPPQAGIGGDNETIQNGAYGWSPGASFDITNLSVYRQVLDLAELGASGWVVPGGASGRPGTDHYADQLGVWQRHGLVPMHPEVTRAGE</sequence>
<evidence type="ECO:0000256" key="2">
    <source>
        <dbReference type="ARBA" id="ARBA00022801"/>
    </source>
</evidence>
<dbReference type="Gene3D" id="1.10.439.10">
    <property type="entry name" value="Penicillin Amidohydrolase, domain 1"/>
    <property type="match status" value="1"/>
</dbReference>
<dbReference type="OrthoDB" id="9759796at2"/>
<dbReference type="PANTHER" id="PTHR34218">
    <property type="entry name" value="PEPTIDASE S45 PENICILLIN AMIDASE"/>
    <property type="match status" value="1"/>
</dbReference>
<dbReference type="AlphaFoldDB" id="A0A558A444"/>
<evidence type="ECO:0000256" key="3">
    <source>
        <dbReference type="ARBA" id="ARBA00023145"/>
    </source>
</evidence>
<dbReference type="Gene3D" id="2.30.120.10">
    <property type="match status" value="1"/>
</dbReference>
<dbReference type="InterPro" id="IPR023343">
    <property type="entry name" value="Penicillin_amidase_dom1"/>
</dbReference>
<keyword evidence="6" id="KW-1185">Reference proteome</keyword>
<keyword evidence="2" id="KW-0378">Hydrolase</keyword>
<dbReference type="InterPro" id="IPR029055">
    <property type="entry name" value="Ntn_hydrolases_N"/>
</dbReference>
<dbReference type="Proteomes" id="UP000318578">
    <property type="component" value="Unassembled WGS sequence"/>
</dbReference>
<dbReference type="Pfam" id="PF01804">
    <property type="entry name" value="Penicil_amidase"/>
    <property type="match status" value="1"/>
</dbReference>
<reference evidence="5 6" key="1">
    <citation type="submission" date="2019-07" db="EMBL/GenBank/DDBJ databases">
        <title>New species of Amycolatopsis and Streptomyces.</title>
        <authorList>
            <person name="Duangmal K."/>
            <person name="Teo W.F.A."/>
            <person name="Lipun K."/>
        </authorList>
    </citation>
    <scope>NUCLEOTIDE SEQUENCE [LARGE SCALE GENOMIC DNA]</scope>
    <source>
        <strain evidence="5 6">JCM 30562</strain>
    </source>
</reference>
<dbReference type="CDD" id="cd03747">
    <property type="entry name" value="Ntn_PGA_like"/>
    <property type="match status" value="1"/>
</dbReference>
<gene>
    <name evidence="5" type="ORF">FNH06_25535</name>
</gene>
<feature type="compositionally biased region" description="Basic and acidic residues" evidence="4">
    <location>
        <begin position="95"/>
        <end position="106"/>
    </location>
</feature>
<evidence type="ECO:0000313" key="6">
    <source>
        <dbReference type="Proteomes" id="UP000318578"/>
    </source>
</evidence>
<name>A0A558A444_9PSEU</name>
<proteinExistence type="inferred from homology"/>
<dbReference type="PANTHER" id="PTHR34218:SF4">
    <property type="entry name" value="ACYL-HOMOSERINE LACTONE ACYLASE QUIP"/>
    <property type="match status" value="1"/>
</dbReference>
<evidence type="ECO:0000313" key="5">
    <source>
        <dbReference type="EMBL" id="TVT19032.1"/>
    </source>
</evidence>
<dbReference type="InterPro" id="IPR043147">
    <property type="entry name" value="Penicillin_amidase_A-knob"/>
</dbReference>
<dbReference type="Gene3D" id="3.60.20.10">
    <property type="entry name" value="Glutamine Phosphoribosylpyrophosphate, subunit 1, domain 1"/>
    <property type="match status" value="1"/>
</dbReference>
<feature type="region of interest" description="Disordered" evidence="4">
    <location>
        <begin position="11"/>
        <end position="190"/>
    </location>
</feature>
<protein>
    <submittedName>
        <fullName evidence="5">Penicillin acylase family protein</fullName>
    </submittedName>
</protein>